<keyword evidence="2" id="KW-1185">Reference proteome</keyword>
<sequence>MEKFTLRSLCVFALGFVLMSCENESDATSPLSANGSKNFGTAPGTCEIIEFDEYNEVEAIAGAITTVYSEGTPVRVSAKLRSARGNNVATDRGNYLNNNAAILYNTSQPDPKNKNFVTPNKDAVRPMGNVLTAGKVQGNTTSIYDQGSQLEMDFSAMGTITLKAIHVLDITADEADSKLELLDRNGNVIKTFNLPVTGAFGATRLNTLDTPGVAKIRVTIGGEGKRAGSGAIDVIEFCRN</sequence>
<dbReference type="RefSeq" id="WP_219876328.1">
    <property type="nucleotide sequence ID" value="NZ_JAHYXK010000003.1"/>
</dbReference>
<organism evidence="1 2">
    <name type="scientific">Pontibacter aydingkolensis</name>
    <dbReference type="NCBI Taxonomy" id="1911536"/>
    <lineage>
        <taxon>Bacteria</taxon>
        <taxon>Pseudomonadati</taxon>
        <taxon>Bacteroidota</taxon>
        <taxon>Cytophagia</taxon>
        <taxon>Cytophagales</taxon>
        <taxon>Hymenobacteraceae</taxon>
        <taxon>Pontibacter</taxon>
    </lineage>
</organism>
<dbReference type="Proteomes" id="UP000813018">
    <property type="component" value="Unassembled WGS sequence"/>
</dbReference>
<dbReference type="PROSITE" id="PS51257">
    <property type="entry name" value="PROKAR_LIPOPROTEIN"/>
    <property type="match status" value="1"/>
</dbReference>
<dbReference type="EMBL" id="JAHYXK010000003">
    <property type="protein sequence ID" value="MBW7466448.1"/>
    <property type="molecule type" value="Genomic_DNA"/>
</dbReference>
<reference evidence="1 2" key="1">
    <citation type="journal article" date="2016" name="Int. J. Syst. Evol. Microbiol.">
        <title>Pontibacter aydingkolensis sp. nov., isolated from soil of a salt lake.</title>
        <authorList>
            <person name="Osman G."/>
            <person name="Zhang T."/>
            <person name="Lou K."/>
            <person name="Gao Y."/>
            <person name="Chang W."/>
            <person name="Lin Q."/>
            <person name="Yang H.M."/>
            <person name="Huo X.D."/>
            <person name="Wang N."/>
        </authorList>
    </citation>
    <scope>NUCLEOTIDE SEQUENCE [LARGE SCALE GENOMIC DNA]</scope>
    <source>
        <strain evidence="1 2">KACC 19255</strain>
    </source>
</reference>
<proteinExistence type="predicted"/>
<gene>
    <name evidence="1" type="ORF">K0O23_05165</name>
</gene>
<evidence type="ECO:0000313" key="2">
    <source>
        <dbReference type="Proteomes" id="UP000813018"/>
    </source>
</evidence>
<comment type="caution">
    <text evidence="1">The sequence shown here is derived from an EMBL/GenBank/DDBJ whole genome shotgun (WGS) entry which is preliminary data.</text>
</comment>
<accession>A0ABS7CRN5</accession>
<evidence type="ECO:0008006" key="3">
    <source>
        <dbReference type="Google" id="ProtNLM"/>
    </source>
</evidence>
<evidence type="ECO:0000313" key="1">
    <source>
        <dbReference type="EMBL" id="MBW7466448.1"/>
    </source>
</evidence>
<name>A0ABS7CRN5_9BACT</name>
<protein>
    <recommendedName>
        <fullName evidence="3">Lipoprotein</fullName>
    </recommendedName>
</protein>